<accession>A0A0D8X8N0</accession>
<reference evidence="2" key="2">
    <citation type="journal article" date="2016" name="Sci. Rep.">
        <title>Dictyocaulus viviparus genome, variome and transcriptome elucidate lungworm biology and support future intervention.</title>
        <authorList>
            <person name="McNulty S.N."/>
            <person name="Strube C."/>
            <person name="Rosa B.A."/>
            <person name="Martin J.C."/>
            <person name="Tyagi R."/>
            <person name="Choi Y.J."/>
            <person name="Wang Q."/>
            <person name="Hallsworth Pepin K."/>
            <person name="Zhang X."/>
            <person name="Ozersky P."/>
            <person name="Wilson R.K."/>
            <person name="Sternberg P.W."/>
            <person name="Gasser R.B."/>
            <person name="Mitreva M."/>
        </authorList>
    </citation>
    <scope>NUCLEOTIDE SEQUENCE [LARGE SCALE GENOMIC DNA]</scope>
    <source>
        <strain evidence="2">HannoverDv2000</strain>
    </source>
</reference>
<dbReference type="Proteomes" id="UP000053766">
    <property type="component" value="Unassembled WGS sequence"/>
</dbReference>
<sequence length="194" mass="20912">MRKVIRDLEESNQGSYELENGYTGDLSLYEYVEIEAWGGGEAGHIACKAQSTESRLGIPGDYIKAKLKIDPSYPIIKVTVTEGGGRLTSHISNKDGGPTFIKMCKDSSGADCKDLITIAGGGKYKTYDAKEYKGTKVHIDKLKPGEPTIVTGISSTQGGCINKSSETYGKGSPGYAKVKPMFNETDANKIKKID</sequence>
<keyword evidence="2" id="KW-1185">Reference proteome</keyword>
<organism evidence="1 2">
    <name type="scientific">Dictyocaulus viviparus</name>
    <name type="common">Bovine lungworm</name>
    <dbReference type="NCBI Taxonomy" id="29172"/>
    <lineage>
        <taxon>Eukaryota</taxon>
        <taxon>Metazoa</taxon>
        <taxon>Ecdysozoa</taxon>
        <taxon>Nematoda</taxon>
        <taxon>Chromadorea</taxon>
        <taxon>Rhabditida</taxon>
        <taxon>Rhabditina</taxon>
        <taxon>Rhabditomorpha</taxon>
        <taxon>Strongyloidea</taxon>
        <taxon>Metastrongylidae</taxon>
        <taxon>Dictyocaulus</taxon>
    </lineage>
</organism>
<evidence type="ECO:0000313" key="2">
    <source>
        <dbReference type="Proteomes" id="UP000053766"/>
    </source>
</evidence>
<proteinExistence type="predicted"/>
<reference evidence="1 2" key="1">
    <citation type="submission" date="2013-11" db="EMBL/GenBank/DDBJ databases">
        <title>Draft genome of the bovine lungworm Dictyocaulus viviparus.</title>
        <authorList>
            <person name="Mitreva M."/>
        </authorList>
    </citation>
    <scope>NUCLEOTIDE SEQUENCE [LARGE SCALE GENOMIC DNA]</scope>
    <source>
        <strain evidence="1 2">HannoverDv2000</strain>
    </source>
</reference>
<evidence type="ECO:0000313" key="1">
    <source>
        <dbReference type="EMBL" id="KJH39994.1"/>
    </source>
</evidence>
<gene>
    <name evidence="1" type="ORF">DICVIV_14094</name>
</gene>
<protein>
    <submittedName>
        <fullName evidence="1">Uncharacterized protein</fullName>
    </submittedName>
</protein>
<name>A0A0D8X8N0_DICVI</name>
<dbReference type="OrthoDB" id="8299894at2759"/>
<feature type="non-terminal residue" evidence="1">
    <location>
        <position position="194"/>
    </location>
</feature>
<dbReference type="EMBL" id="KN718798">
    <property type="protein sequence ID" value="KJH39994.1"/>
    <property type="molecule type" value="Genomic_DNA"/>
</dbReference>
<dbReference type="AlphaFoldDB" id="A0A0D8X8N0"/>